<reference evidence="2 3" key="1">
    <citation type="journal article" date="2023" name="Plants (Basel)">
        <title>Bridging the Gap: Combining Genomics and Transcriptomics Approaches to Understand Stylosanthes scabra, an Orphan Legume from the Brazilian Caatinga.</title>
        <authorList>
            <person name="Ferreira-Neto J.R.C."/>
            <person name="da Silva M.D."/>
            <person name="Binneck E."/>
            <person name="de Melo N.F."/>
            <person name="da Silva R.H."/>
            <person name="de Melo A.L.T.M."/>
            <person name="Pandolfi V."/>
            <person name="Bustamante F.O."/>
            <person name="Brasileiro-Vidal A.C."/>
            <person name="Benko-Iseppon A.M."/>
        </authorList>
    </citation>
    <scope>NUCLEOTIDE SEQUENCE [LARGE SCALE GENOMIC DNA]</scope>
    <source>
        <tissue evidence="2">Leaves</tissue>
    </source>
</reference>
<dbReference type="EMBL" id="JASCZI010151248">
    <property type="protein sequence ID" value="MED6171345.1"/>
    <property type="molecule type" value="Genomic_DNA"/>
</dbReference>
<evidence type="ECO:0000256" key="1">
    <source>
        <dbReference type="SAM" id="MobiDB-lite"/>
    </source>
</evidence>
<keyword evidence="3" id="KW-1185">Reference proteome</keyword>
<dbReference type="Proteomes" id="UP001341840">
    <property type="component" value="Unassembled WGS sequence"/>
</dbReference>
<feature type="compositionally biased region" description="Polar residues" evidence="1">
    <location>
        <begin position="1"/>
        <end position="46"/>
    </location>
</feature>
<evidence type="ECO:0000313" key="2">
    <source>
        <dbReference type="EMBL" id="MED6171345.1"/>
    </source>
</evidence>
<accession>A0ABU6VCC9</accession>
<feature type="region of interest" description="Disordered" evidence="1">
    <location>
        <begin position="1"/>
        <end position="72"/>
    </location>
</feature>
<organism evidence="2 3">
    <name type="scientific">Stylosanthes scabra</name>
    <dbReference type="NCBI Taxonomy" id="79078"/>
    <lineage>
        <taxon>Eukaryota</taxon>
        <taxon>Viridiplantae</taxon>
        <taxon>Streptophyta</taxon>
        <taxon>Embryophyta</taxon>
        <taxon>Tracheophyta</taxon>
        <taxon>Spermatophyta</taxon>
        <taxon>Magnoliopsida</taxon>
        <taxon>eudicotyledons</taxon>
        <taxon>Gunneridae</taxon>
        <taxon>Pentapetalae</taxon>
        <taxon>rosids</taxon>
        <taxon>fabids</taxon>
        <taxon>Fabales</taxon>
        <taxon>Fabaceae</taxon>
        <taxon>Papilionoideae</taxon>
        <taxon>50 kb inversion clade</taxon>
        <taxon>dalbergioids sensu lato</taxon>
        <taxon>Dalbergieae</taxon>
        <taxon>Pterocarpus clade</taxon>
        <taxon>Stylosanthes</taxon>
    </lineage>
</organism>
<sequence>MCSGTVRNQQETCTDPSPGSVARTFTRSPSNVLLPSSTPMPSGNSVSTHTSPSPSPLAAAMPIMATPKPISL</sequence>
<comment type="caution">
    <text evidence="2">The sequence shown here is derived from an EMBL/GenBank/DDBJ whole genome shotgun (WGS) entry which is preliminary data.</text>
</comment>
<name>A0ABU6VCC9_9FABA</name>
<evidence type="ECO:0000313" key="3">
    <source>
        <dbReference type="Proteomes" id="UP001341840"/>
    </source>
</evidence>
<gene>
    <name evidence="2" type="ORF">PIB30_039970</name>
</gene>
<proteinExistence type="predicted"/>
<feature type="compositionally biased region" description="Low complexity" evidence="1">
    <location>
        <begin position="47"/>
        <end position="65"/>
    </location>
</feature>
<protein>
    <submittedName>
        <fullName evidence="2">Uncharacterized protein</fullName>
    </submittedName>
</protein>